<dbReference type="GO" id="GO:0006886">
    <property type="term" value="P:intracellular protein transport"/>
    <property type="evidence" value="ECO:0007669"/>
    <property type="project" value="InterPro"/>
</dbReference>
<evidence type="ECO:0000256" key="1">
    <source>
        <dbReference type="SAM" id="Coils"/>
    </source>
</evidence>
<reference evidence="4" key="1">
    <citation type="submission" date="2022-11" db="EMBL/GenBank/DDBJ databases">
        <authorList>
            <person name="Scott C."/>
            <person name="Bruce N."/>
        </authorList>
    </citation>
    <scope>NUCLEOTIDE SEQUENCE</scope>
</reference>
<dbReference type="InterPro" id="IPR006955">
    <property type="entry name" value="Uso1_p115_C"/>
</dbReference>
<accession>A0A9P1M6U5</accession>
<dbReference type="Proteomes" id="UP000838763">
    <property type="component" value="Unassembled WGS sequence"/>
</dbReference>
<evidence type="ECO:0000313" key="4">
    <source>
        <dbReference type="EMBL" id="CAI4211765.1"/>
    </source>
</evidence>
<protein>
    <submittedName>
        <fullName evidence="4">Uncharacterized protein</fullName>
    </submittedName>
</protein>
<comment type="caution">
    <text evidence="4">The sequence shown here is derived from an EMBL/GenBank/DDBJ whole genome shotgun (WGS) entry which is preliminary data.</text>
</comment>
<proteinExistence type="predicted"/>
<dbReference type="Gene3D" id="1.25.10.10">
    <property type="entry name" value="Leucine-rich Repeat Variant"/>
    <property type="match status" value="1"/>
</dbReference>
<dbReference type="Pfam" id="PF04871">
    <property type="entry name" value="Uso1_p115_C"/>
    <property type="match status" value="1"/>
</dbReference>
<dbReference type="InterPro" id="IPR011989">
    <property type="entry name" value="ARM-like"/>
</dbReference>
<organism evidence="4 5">
    <name type="scientific">Parascedosporium putredinis</name>
    <dbReference type="NCBI Taxonomy" id="1442378"/>
    <lineage>
        <taxon>Eukaryota</taxon>
        <taxon>Fungi</taxon>
        <taxon>Dikarya</taxon>
        <taxon>Ascomycota</taxon>
        <taxon>Pezizomycotina</taxon>
        <taxon>Sordariomycetes</taxon>
        <taxon>Hypocreomycetidae</taxon>
        <taxon>Microascales</taxon>
        <taxon>Microascaceae</taxon>
        <taxon>Parascedosporium</taxon>
    </lineage>
</organism>
<dbReference type="AlphaFoldDB" id="A0A9P1M6U5"/>
<evidence type="ECO:0000313" key="5">
    <source>
        <dbReference type="Proteomes" id="UP000838763"/>
    </source>
</evidence>
<dbReference type="Pfam" id="PF04869">
    <property type="entry name" value="Uso1_p115_head"/>
    <property type="match status" value="1"/>
</dbReference>
<gene>
    <name evidence="4" type="ORF">PPNO1_LOCUS1539</name>
</gene>
<dbReference type="GO" id="GO:0000139">
    <property type="term" value="C:Golgi membrane"/>
    <property type="evidence" value="ECO:0007669"/>
    <property type="project" value="InterPro"/>
</dbReference>
<dbReference type="OrthoDB" id="198977at2759"/>
<feature type="coiled-coil region" evidence="1">
    <location>
        <begin position="245"/>
        <end position="321"/>
    </location>
</feature>
<evidence type="ECO:0000259" key="3">
    <source>
        <dbReference type="Pfam" id="PF04871"/>
    </source>
</evidence>
<dbReference type="EMBL" id="CALLCH030000003">
    <property type="protein sequence ID" value="CAI4211765.1"/>
    <property type="molecule type" value="Genomic_DNA"/>
</dbReference>
<name>A0A9P1M6U5_9PEZI</name>
<feature type="coiled-coil region" evidence="1">
    <location>
        <begin position="108"/>
        <end position="215"/>
    </location>
</feature>
<dbReference type="InterPro" id="IPR006953">
    <property type="entry name" value="Vesicle_Uso1_P115_head"/>
</dbReference>
<keyword evidence="5" id="KW-1185">Reference proteome</keyword>
<feature type="domain" description="Vesicle tethering protein Uso1/P115-like head" evidence="2">
    <location>
        <begin position="1"/>
        <end position="61"/>
    </location>
</feature>
<sequence>MGRDKYLERLTRLRAHHLIRDFEITAQKLDGSITSKLPDVFFDSAFVELLKDNYSTISRAIDRDPDLETPTIGNSLLERDNALEDSRSALELLRSSLSLEKQSHEASRKAAAEDLTKLRNTDQRLRKEHEAALQRLDAEHQTEHEKYRREAAISRQGYDEEMRQLRLAQQRMEDEHKRQIEQLRHLADVETERHRRRAEAEIADLRAAISRLEVDLLRTTKVNAQEIQALRETQAKRLADKSLALDQAVIQIEKLKSDIEAEREERKRVEALTSSAVAAKATLQSELDDLLMVLGDTEENLNKYKARLIELGEEVSDIGEEVADEDDEGDDE</sequence>
<evidence type="ECO:0000259" key="2">
    <source>
        <dbReference type="Pfam" id="PF04869"/>
    </source>
</evidence>
<dbReference type="GO" id="GO:0048280">
    <property type="term" value="P:vesicle fusion with Golgi apparatus"/>
    <property type="evidence" value="ECO:0007669"/>
    <property type="project" value="InterPro"/>
</dbReference>
<keyword evidence="1" id="KW-0175">Coiled coil</keyword>
<feature type="domain" description="Uso1/p115-like vesicle tethering protein C-terminal" evidence="3">
    <location>
        <begin position="196"/>
        <end position="331"/>
    </location>
</feature>